<keyword evidence="3" id="KW-1133">Transmembrane helix</keyword>
<evidence type="ECO:0000256" key="5">
    <source>
        <dbReference type="ARBA" id="ARBA00023136"/>
    </source>
</evidence>
<evidence type="ECO:0000313" key="7">
    <source>
        <dbReference type="EMBL" id="EJK62968.1"/>
    </source>
</evidence>
<keyword evidence="5" id="KW-0472">Membrane</keyword>
<accession>K0S9X0</accession>
<evidence type="ECO:0000256" key="3">
    <source>
        <dbReference type="ARBA" id="ARBA00022989"/>
    </source>
</evidence>
<dbReference type="eggNOG" id="ENOG502QQIS">
    <property type="taxonomic scope" value="Eukaryota"/>
</dbReference>
<organism evidence="7 8">
    <name type="scientific">Thalassiosira oceanica</name>
    <name type="common">Marine diatom</name>
    <dbReference type="NCBI Taxonomy" id="159749"/>
    <lineage>
        <taxon>Eukaryota</taxon>
        <taxon>Sar</taxon>
        <taxon>Stramenopiles</taxon>
        <taxon>Ochrophyta</taxon>
        <taxon>Bacillariophyta</taxon>
        <taxon>Coscinodiscophyceae</taxon>
        <taxon>Thalassiosirophycidae</taxon>
        <taxon>Thalassiosirales</taxon>
        <taxon>Thalassiosiraceae</taxon>
        <taxon>Thalassiosira</taxon>
    </lineage>
</organism>
<comment type="subcellular location">
    <subcellularLocation>
        <location evidence="1">Mitochondrion membrane</location>
        <topology evidence="1">Multi-pass membrane protein</topology>
    </subcellularLocation>
</comment>
<protein>
    <recommendedName>
        <fullName evidence="9">Nuclear control of ATPase protein 2</fullName>
    </recommendedName>
</protein>
<proteinExistence type="predicted"/>
<keyword evidence="4" id="KW-0496">Mitochondrion</keyword>
<dbReference type="Pfam" id="PF08637">
    <property type="entry name" value="NCA2"/>
    <property type="match status" value="1"/>
</dbReference>
<evidence type="ECO:0000256" key="1">
    <source>
        <dbReference type="ARBA" id="ARBA00004225"/>
    </source>
</evidence>
<dbReference type="OrthoDB" id="413313at2759"/>
<reference evidence="7 8" key="1">
    <citation type="journal article" date="2012" name="Genome Biol.">
        <title>Genome and low-iron response of an oceanic diatom adapted to chronic iron limitation.</title>
        <authorList>
            <person name="Lommer M."/>
            <person name="Specht M."/>
            <person name="Roy A.S."/>
            <person name="Kraemer L."/>
            <person name="Andreson R."/>
            <person name="Gutowska M.A."/>
            <person name="Wolf J."/>
            <person name="Bergner S.V."/>
            <person name="Schilhabel M.B."/>
            <person name="Klostermeier U.C."/>
            <person name="Beiko R.G."/>
            <person name="Rosenstiel P."/>
            <person name="Hippler M."/>
            <person name="Laroche J."/>
        </authorList>
    </citation>
    <scope>NUCLEOTIDE SEQUENCE [LARGE SCALE GENOMIC DNA]</scope>
    <source>
        <strain evidence="7 8">CCMP1005</strain>
    </source>
</reference>
<feature type="region of interest" description="Disordered" evidence="6">
    <location>
        <begin position="287"/>
        <end position="308"/>
    </location>
</feature>
<comment type="caution">
    <text evidence="7">The sequence shown here is derived from an EMBL/GenBank/DDBJ whole genome shotgun (WGS) entry which is preliminary data.</text>
</comment>
<dbReference type="GO" id="GO:0005741">
    <property type="term" value="C:mitochondrial outer membrane"/>
    <property type="evidence" value="ECO:0007669"/>
    <property type="project" value="TreeGrafter"/>
</dbReference>
<evidence type="ECO:0000256" key="6">
    <source>
        <dbReference type="SAM" id="MobiDB-lite"/>
    </source>
</evidence>
<sequence>MRFFRGEESFEHDSDLPLWASVDGRGKVSITNLQQMAAEVEALLVDIETHLEQQRIRRLDRLRPPTRLRRNWYLIAFGLPSGAWMVYSLLRTHGGIDLMKMVYGKCRNIYREHIKDPMTSIYRELFTETGRINVADHKARIDAIESLKRMIRTWLDEYFPNMPEKEKISRAEAMDISLIETKFEESIKNIFEMNSIVRMGLIEMQFIKKEMLSAMVSMDELMGSNEMNMQVAAMTPALFLLMTLRRFFQVLFYALFKFGKSKEEIHAQFRQTMLDIERLLLMRDSPPGPPPSLSWGSKRDSHHDAPTKNISQTLSAEDLGMLLLHIHECRSILWQSRRRFRSVEIRNVAEDLAELSGERGPVSVSQQLMIISRMSRTYPFLKVVSSGIPFENLIPGG</sequence>
<feature type="compositionally biased region" description="Basic and acidic residues" evidence="6">
    <location>
        <begin position="297"/>
        <end position="306"/>
    </location>
</feature>
<evidence type="ECO:0008006" key="9">
    <source>
        <dbReference type="Google" id="ProtNLM"/>
    </source>
</evidence>
<dbReference type="Proteomes" id="UP000266841">
    <property type="component" value="Unassembled WGS sequence"/>
</dbReference>
<dbReference type="EMBL" id="AGNL01018514">
    <property type="protein sequence ID" value="EJK62968.1"/>
    <property type="molecule type" value="Genomic_DNA"/>
</dbReference>
<name>K0S9X0_THAOC</name>
<evidence type="ECO:0000313" key="8">
    <source>
        <dbReference type="Proteomes" id="UP000266841"/>
    </source>
</evidence>
<evidence type="ECO:0000256" key="4">
    <source>
        <dbReference type="ARBA" id="ARBA00023128"/>
    </source>
</evidence>
<keyword evidence="2" id="KW-0812">Transmembrane</keyword>
<keyword evidence="8" id="KW-1185">Reference proteome</keyword>
<dbReference type="PANTHER" id="PTHR28234:SF1">
    <property type="entry name" value="NUCLEAR CONTROL OF ATPASE PROTEIN 2"/>
    <property type="match status" value="1"/>
</dbReference>
<gene>
    <name evidence="7" type="ORF">THAOC_16400</name>
</gene>
<evidence type="ECO:0000256" key="2">
    <source>
        <dbReference type="ARBA" id="ARBA00022692"/>
    </source>
</evidence>
<dbReference type="InterPro" id="IPR013946">
    <property type="entry name" value="NCA2-like"/>
</dbReference>
<dbReference type="AlphaFoldDB" id="K0S9X0"/>
<dbReference type="PANTHER" id="PTHR28234">
    <property type="entry name" value="NUCLEAR CONTROL OF ATPASE PROTEIN 2"/>
    <property type="match status" value="1"/>
</dbReference>